<accession>A0A0J5WUV9</accession>
<dbReference type="SUPFAM" id="SSF46894">
    <property type="entry name" value="C-terminal effector domain of the bipartite response regulators"/>
    <property type="match status" value="1"/>
</dbReference>
<dbReference type="GO" id="GO:0032993">
    <property type="term" value="C:protein-DNA complex"/>
    <property type="evidence" value="ECO:0007669"/>
    <property type="project" value="TreeGrafter"/>
</dbReference>
<dbReference type="GO" id="GO:0000976">
    <property type="term" value="F:transcription cis-regulatory region binding"/>
    <property type="evidence" value="ECO:0007669"/>
    <property type="project" value="TreeGrafter"/>
</dbReference>
<evidence type="ECO:0000256" key="1">
    <source>
        <dbReference type="ARBA" id="ARBA00023125"/>
    </source>
</evidence>
<dbReference type="Gene3D" id="6.10.250.690">
    <property type="match status" value="1"/>
</dbReference>
<evidence type="ECO:0000256" key="2">
    <source>
        <dbReference type="PROSITE-ProRule" id="PRU00169"/>
    </source>
</evidence>
<comment type="caution">
    <text evidence="6">The sequence shown here is derived from an EMBL/GenBank/DDBJ whole genome shotgun (WGS) entry which is preliminary data.</text>
</comment>
<feature type="domain" description="Response regulatory" evidence="4">
    <location>
        <begin position="3"/>
        <end position="117"/>
    </location>
</feature>
<dbReference type="InterPro" id="IPR011006">
    <property type="entry name" value="CheY-like_superfamily"/>
</dbReference>
<dbReference type="GO" id="GO:0005829">
    <property type="term" value="C:cytosol"/>
    <property type="evidence" value="ECO:0007669"/>
    <property type="project" value="TreeGrafter"/>
</dbReference>
<keyword evidence="2" id="KW-0597">Phosphoprotein</keyword>
<dbReference type="EMBL" id="LDWR01000029">
    <property type="protein sequence ID" value="KML55643.1"/>
    <property type="molecule type" value="Genomic_DNA"/>
</dbReference>
<reference evidence="6 7" key="1">
    <citation type="submission" date="2015-05" db="EMBL/GenBank/DDBJ databases">
        <title>Draft genome of Burkholderia cepacia LK29.</title>
        <authorList>
            <person name="Chan X.Y."/>
        </authorList>
    </citation>
    <scope>NUCLEOTIDE SEQUENCE [LARGE SCALE GENOMIC DNA]</scope>
    <source>
        <strain evidence="6 7">LK29</strain>
    </source>
</reference>
<dbReference type="GO" id="GO:0000156">
    <property type="term" value="F:phosphorelay response regulator activity"/>
    <property type="evidence" value="ECO:0007669"/>
    <property type="project" value="TreeGrafter"/>
</dbReference>
<evidence type="ECO:0000313" key="6">
    <source>
        <dbReference type="EMBL" id="KML55643.1"/>
    </source>
</evidence>
<dbReference type="InterPro" id="IPR036388">
    <property type="entry name" value="WH-like_DNA-bd_sf"/>
</dbReference>
<feature type="modified residue" description="4-aspartylphosphate" evidence="2">
    <location>
        <position position="52"/>
    </location>
</feature>
<dbReference type="PANTHER" id="PTHR48111:SF36">
    <property type="entry name" value="TRANSCRIPTIONAL REGULATORY PROTEIN CUTR"/>
    <property type="match status" value="1"/>
</dbReference>
<dbReference type="PROSITE" id="PS50110">
    <property type="entry name" value="RESPONSE_REGULATORY"/>
    <property type="match status" value="1"/>
</dbReference>
<feature type="domain" description="OmpR/PhoB-type" evidence="5">
    <location>
        <begin position="125"/>
        <end position="223"/>
    </location>
</feature>
<evidence type="ECO:0000256" key="3">
    <source>
        <dbReference type="PROSITE-ProRule" id="PRU01091"/>
    </source>
</evidence>
<dbReference type="SMART" id="SM00862">
    <property type="entry name" value="Trans_reg_C"/>
    <property type="match status" value="1"/>
</dbReference>
<keyword evidence="1 3" id="KW-0238">DNA-binding</keyword>
<dbReference type="Pfam" id="PF00486">
    <property type="entry name" value="Trans_reg_C"/>
    <property type="match status" value="1"/>
</dbReference>
<name>A0A0J5WUV9_BURCE</name>
<dbReference type="SUPFAM" id="SSF52172">
    <property type="entry name" value="CheY-like"/>
    <property type="match status" value="1"/>
</dbReference>
<dbReference type="RefSeq" id="WP_048247196.1">
    <property type="nucleotide sequence ID" value="NZ_LDWR01000029.1"/>
</dbReference>
<evidence type="ECO:0000259" key="5">
    <source>
        <dbReference type="PROSITE" id="PS51755"/>
    </source>
</evidence>
<feature type="DNA-binding region" description="OmpR/PhoB-type" evidence="3">
    <location>
        <begin position="125"/>
        <end position="223"/>
    </location>
</feature>
<dbReference type="Pfam" id="PF00072">
    <property type="entry name" value="Response_reg"/>
    <property type="match status" value="1"/>
</dbReference>
<dbReference type="InterPro" id="IPR039420">
    <property type="entry name" value="WalR-like"/>
</dbReference>
<protein>
    <submittedName>
        <fullName evidence="6">Transcriptional regulator</fullName>
    </submittedName>
</protein>
<dbReference type="CDD" id="cd00383">
    <property type="entry name" value="trans_reg_C"/>
    <property type="match status" value="1"/>
</dbReference>
<dbReference type="InterPro" id="IPR016032">
    <property type="entry name" value="Sig_transdc_resp-reg_C-effctor"/>
</dbReference>
<gene>
    <name evidence="6" type="ORF">VL15_17560</name>
</gene>
<evidence type="ECO:0000259" key="4">
    <source>
        <dbReference type="PROSITE" id="PS50110"/>
    </source>
</evidence>
<dbReference type="Gene3D" id="3.40.50.2300">
    <property type="match status" value="1"/>
</dbReference>
<dbReference type="Gene3D" id="1.10.10.10">
    <property type="entry name" value="Winged helix-like DNA-binding domain superfamily/Winged helix DNA-binding domain"/>
    <property type="match status" value="1"/>
</dbReference>
<dbReference type="InterPro" id="IPR001789">
    <property type="entry name" value="Sig_transdc_resp-reg_receiver"/>
</dbReference>
<dbReference type="Proteomes" id="UP000036338">
    <property type="component" value="Unassembled WGS sequence"/>
</dbReference>
<dbReference type="SMART" id="SM00448">
    <property type="entry name" value="REC"/>
    <property type="match status" value="1"/>
</dbReference>
<dbReference type="GO" id="GO:0006355">
    <property type="term" value="P:regulation of DNA-templated transcription"/>
    <property type="evidence" value="ECO:0007669"/>
    <property type="project" value="InterPro"/>
</dbReference>
<evidence type="ECO:0000313" key="7">
    <source>
        <dbReference type="Proteomes" id="UP000036338"/>
    </source>
</evidence>
<dbReference type="AlphaFoldDB" id="A0A0J5WUV9"/>
<dbReference type="PATRIC" id="fig|292.27.peg.3506"/>
<dbReference type="PANTHER" id="PTHR48111">
    <property type="entry name" value="REGULATOR OF RPOS"/>
    <property type="match status" value="1"/>
</dbReference>
<sequence>MSRIALIEDHERLAGLVRKALTEAGIEADHFQSVSEARYGVSRADYAVLIIDRGLPDGDGLALLRELRATGQMTPCLMLTARDALHDRVDGLESGADDYVTKPFAMSELVARVRTLMRRPPALEELVPSFADVTVDPRQRVMRSSTRSVRLAPAELQIMLCLAKAAGATVRHATLEHAAWGLGDAVTPNALEVTVHRLRKKLAAMGTAAQLVNIRGAGFALYLPPASTDSQESVDSSRRQPNR</sequence>
<proteinExistence type="predicted"/>
<dbReference type="InterPro" id="IPR001867">
    <property type="entry name" value="OmpR/PhoB-type_DNA-bd"/>
</dbReference>
<dbReference type="PROSITE" id="PS51755">
    <property type="entry name" value="OMPR_PHOB"/>
    <property type="match status" value="1"/>
</dbReference>
<organism evidence="6 7">
    <name type="scientific">Burkholderia cepacia</name>
    <name type="common">Pseudomonas cepacia</name>
    <dbReference type="NCBI Taxonomy" id="292"/>
    <lineage>
        <taxon>Bacteria</taxon>
        <taxon>Pseudomonadati</taxon>
        <taxon>Pseudomonadota</taxon>
        <taxon>Betaproteobacteria</taxon>
        <taxon>Burkholderiales</taxon>
        <taxon>Burkholderiaceae</taxon>
        <taxon>Burkholderia</taxon>
        <taxon>Burkholderia cepacia complex</taxon>
    </lineage>
</organism>